<name>A0A9P4LI17_9PLEO</name>
<evidence type="ECO:0000256" key="1">
    <source>
        <dbReference type="SAM" id="MobiDB-lite"/>
    </source>
</evidence>
<dbReference type="EMBL" id="ML978226">
    <property type="protein sequence ID" value="KAF2027466.1"/>
    <property type="molecule type" value="Genomic_DNA"/>
</dbReference>
<comment type="caution">
    <text evidence="2">The sequence shown here is derived from an EMBL/GenBank/DDBJ whole genome shotgun (WGS) entry which is preliminary data.</text>
</comment>
<evidence type="ECO:0000313" key="2">
    <source>
        <dbReference type="EMBL" id="KAF2027466.1"/>
    </source>
</evidence>
<feature type="compositionally biased region" description="Basic and acidic residues" evidence="1">
    <location>
        <begin position="183"/>
        <end position="197"/>
    </location>
</feature>
<reference evidence="2" key="1">
    <citation type="journal article" date="2020" name="Stud. Mycol.">
        <title>101 Dothideomycetes genomes: a test case for predicting lifestyles and emergence of pathogens.</title>
        <authorList>
            <person name="Haridas S."/>
            <person name="Albert R."/>
            <person name="Binder M."/>
            <person name="Bloem J."/>
            <person name="Labutti K."/>
            <person name="Salamov A."/>
            <person name="Andreopoulos B."/>
            <person name="Baker S."/>
            <person name="Barry K."/>
            <person name="Bills G."/>
            <person name="Bluhm B."/>
            <person name="Cannon C."/>
            <person name="Castanera R."/>
            <person name="Culley D."/>
            <person name="Daum C."/>
            <person name="Ezra D."/>
            <person name="Gonzalez J."/>
            <person name="Henrissat B."/>
            <person name="Kuo A."/>
            <person name="Liang C."/>
            <person name="Lipzen A."/>
            <person name="Lutzoni F."/>
            <person name="Magnuson J."/>
            <person name="Mondo S."/>
            <person name="Nolan M."/>
            <person name="Ohm R."/>
            <person name="Pangilinan J."/>
            <person name="Park H.-J."/>
            <person name="Ramirez L."/>
            <person name="Alfaro M."/>
            <person name="Sun H."/>
            <person name="Tritt A."/>
            <person name="Yoshinaga Y."/>
            <person name="Zwiers L.-H."/>
            <person name="Turgeon B."/>
            <person name="Goodwin S."/>
            <person name="Spatafora J."/>
            <person name="Crous P."/>
            <person name="Grigoriev I."/>
        </authorList>
    </citation>
    <scope>NUCLEOTIDE SEQUENCE</scope>
    <source>
        <strain evidence="2">CBS 110217</strain>
    </source>
</reference>
<gene>
    <name evidence="2" type="ORF">EK21DRAFT_91508</name>
</gene>
<evidence type="ECO:0000313" key="3">
    <source>
        <dbReference type="Proteomes" id="UP000799777"/>
    </source>
</evidence>
<accession>A0A9P4LI17</accession>
<organism evidence="2 3">
    <name type="scientific">Setomelanomma holmii</name>
    <dbReference type="NCBI Taxonomy" id="210430"/>
    <lineage>
        <taxon>Eukaryota</taxon>
        <taxon>Fungi</taxon>
        <taxon>Dikarya</taxon>
        <taxon>Ascomycota</taxon>
        <taxon>Pezizomycotina</taxon>
        <taxon>Dothideomycetes</taxon>
        <taxon>Pleosporomycetidae</taxon>
        <taxon>Pleosporales</taxon>
        <taxon>Pleosporineae</taxon>
        <taxon>Phaeosphaeriaceae</taxon>
        <taxon>Setomelanomma</taxon>
    </lineage>
</organism>
<feature type="region of interest" description="Disordered" evidence="1">
    <location>
        <begin position="179"/>
        <end position="210"/>
    </location>
</feature>
<keyword evidence="3" id="KW-1185">Reference proteome</keyword>
<dbReference type="AlphaFoldDB" id="A0A9P4LI17"/>
<sequence>MSSNQINGILKAGTDQRATAAAFLPSGGVAVGVVNEQSVASVEDNFLPNWAGTSATVIIDQSGEKTKVGTEAKETQEPICAACLKLGYVLPCCLNLTSPCPTCSRLIHEDEQHVKEINACRARTAELEAETPEEKHRRLCAEMNARIEQLRTEVEKVQKDDQALQKNVEEQKKRLASLTGELAAKKPKEEQEGRQEFSYKQAKMKKGKKK</sequence>
<protein>
    <submittedName>
        <fullName evidence="2">Uncharacterized protein</fullName>
    </submittedName>
</protein>
<dbReference type="Proteomes" id="UP000799777">
    <property type="component" value="Unassembled WGS sequence"/>
</dbReference>
<dbReference type="OrthoDB" id="3799093at2759"/>
<proteinExistence type="predicted"/>